<feature type="transmembrane region" description="Helical" evidence="1">
    <location>
        <begin position="64"/>
        <end position="86"/>
    </location>
</feature>
<gene>
    <name evidence="2" type="ORF">H9712_01760</name>
</gene>
<dbReference type="PANTHER" id="PTHR34989:SF1">
    <property type="entry name" value="PROTEIN HDED"/>
    <property type="match status" value="1"/>
</dbReference>
<feature type="transmembrane region" description="Helical" evidence="1">
    <location>
        <begin position="12"/>
        <end position="30"/>
    </location>
</feature>
<feature type="transmembrane region" description="Helical" evidence="1">
    <location>
        <begin position="92"/>
        <end position="114"/>
    </location>
</feature>
<evidence type="ECO:0000313" key="2">
    <source>
        <dbReference type="EMBL" id="HJB79687.1"/>
    </source>
</evidence>
<dbReference type="EMBL" id="DWXO01000019">
    <property type="protein sequence ID" value="HJB79687.1"/>
    <property type="molecule type" value="Genomic_DNA"/>
</dbReference>
<dbReference type="Pfam" id="PF03729">
    <property type="entry name" value="DUF308"/>
    <property type="match status" value="2"/>
</dbReference>
<dbReference type="GO" id="GO:0005886">
    <property type="term" value="C:plasma membrane"/>
    <property type="evidence" value="ECO:0007669"/>
    <property type="project" value="TreeGrafter"/>
</dbReference>
<proteinExistence type="predicted"/>
<evidence type="ECO:0000313" key="3">
    <source>
        <dbReference type="Proteomes" id="UP000823921"/>
    </source>
</evidence>
<reference evidence="2" key="1">
    <citation type="journal article" date="2021" name="PeerJ">
        <title>Extensive microbial diversity within the chicken gut microbiome revealed by metagenomics and culture.</title>
        <authorList>
            <person name="Gilroy R."/>
            <person name="Ravi A."/>
            <person name="Getino M."/>
            <person name="Pursley I."/>
            <person name="Horton D.L."/>
            <person name="Alikhan N.F."/>
            <person name="Baker D."/>
            <person name="Gharbi K."/>
            <person name="Hall N."/>
            <person name="Watson M."/>
            <person name="Adriaenssens E.M."/>
            <person name="Foster-Nyarko E."/>
            <person name="Jarju S."/>
            <person name="Secka A."/>
            <person name="Antonio M."/>
            <person name="Oren A."/>
            <person name="Chaudhuri R.R."/>
            <person name="La Ragione R."/>
            <person name="Hildebrand F."/>
            <person name="Pallen M.J."/>
        </authorList>
    </citation>
    <scope>NUCLEOTIDE SEQUENCE</scope>
    <source>
        <strain evidence="2">CHK192-8294</strain>
    </source>
</reference>
<protein>
    <submittedName>
        <fullName evidence="2">DUF308 domain-containing protein</fullName>
    </submittedName>
</protein>
<dbReference type="AlphaFoldDB" id="A0A9D2MK65"/>
<feature type="transmembrane region" description="Helical" evidence="1">
    <location>
        <begin position="126"/>
        <end position="146"/>
    </location>
</feature>
<sequence length="194" mass="21637">MKERLKNMTVSFVFLSILYLILGVVLILWPTIVMDIICYAFGAILLLYGIFAIVGFYRSEDRKGGAFLGLFLGIVAAAVGAVMVIYPPLIQGVIPVILGLYIAIDGLLSVKRTLELQRMDYSRWNINLILSLVSAGLGIFVVFHPLLTEAALFRVIGIVLLYAGVSDLWTIFQLSQWTKEYRKTHPVDVDPIDL</sequence>
<accession>A0A9D2MK65</accession>
<comment type="caution">
    <text evidence="2">The sequence shown here is derived from an EMBL/GenBank/DDBJ whole genome shotgun (WGS) entry which is preliminary data.</text>
</comment>
<evidence type="ECO:0000256" key="1">
    <source>
        <dbReference type="SAM" id="Phobius"/>
    </source>
</evidence>
<keyword evidence="1" id="KW-0472">Membrane</keyword>
<dbReference type="InterPro" id="IPR005325">
    <property type="entry name" value="DUF308_memb"/>
</dbReference>
<organism evidence="2 3">
    <name type="scientific">Candidatus Flavonifractor intestinigallinarum</name>
    <dbReference type="NCBI Taxonomy" id="2838586"/>
    <lineage>
        <taxon>Bacteria</taxon>
        <taxon>Bacillati</taxon>
        <taxon>Bacillota</taxon>
        <taxon>Clostridia</taxon>
        <taxon>Eubacteriales</taxon>
        <taxon>Oscillospiraceae</taxon>
        <taxon>Flavonifractor</taxon>
    </lineage>
</organism>
<name>A0A9D2MK65_9FIRM</name>
<dbReference type="InterPro" id="IPR052712">
    <property type="entry name" value="Acid_resist_chaperone_HdeD"/>
</dbReference>
<reference evidence="2" key="2">
    <citation type="submission" date="2021-04" db="EMBL/GenBank/DDBJ databases">
        <authorList>
            <person name="Gilroy R."/>
        </authorList>
    </citation>
    <scope>NUCLEOTIDE SEQUENCE</scope>
    <source>
        <strain evidence="2">CHK192-8294</strain>
    </source>
</reference>
<keyword evidence="1" id="KW-0812">Transmembrane</keyword>
<dbReference type="PANTHER" id="PTHR34989">
    <property type="entry name" value="PROTEIN HDED"/>
    <property type="match status" value="1"/>
</dbReference>
<feature type="transmembrane region" description="Helical" evidence="1">
    <location>
        <begin position="152"/>
        <end position="172"/>
    </location>
</feature>
<keyword evidence="1" id="KW-1133">Transmembrane helix</keyword>
<dbReference type="Proteomes" id="UP000823921">
    <property type="component" value="Unassembled WGS sequence"/>
</dbReference>
<feature type="transmembrane region" description="Helical" evidence="1">
    <location>
        <begin position="36"/>
        <end position="57"/>
    </location>
</feature>